<feature type="transmembrane region" description="Helical" evidence="6">
    <location>
        <begin position="114"/>
        <end position="137"/>
    </location>
</feature>
<sequence length="359" mass="38613">MIRLEPRRHHSQKMVYLSPLLAIVLTLISGAIIFAFMGKDPIEALYTFFIMPINNAYGIGELFVKGTPLVIIAIGLAMGFRANVWNIGAEGQLTMGAIFGGALALAFYDSTSVFLLPGMFVMAAIGGAFWGAIPAWLRTRFNANEILTSLMLTYVATLFLSYLVYGPWRNPEGFNFPESRAFPNAALLPIIYDGTRVHLGAVFALLIVAGGWVLLTKSVVGFQLRVVGQAPQAARHVGFRQKRMVWFTLLLSGGLSGLAGMFEVAGPIGQLQPSISPGYGFTAIIVAFLGRLHPIGILFAGLVISLTYLGGELAQISLGLPSAVTGLFQGILLFFLLGCDVLTKYRIRFGSASKSGEPA</sequence>
<comment type="caution">
    <text evidence="7">The sequence shown here is derived from an EMBL/GenBank/DDBJ whole genome shotgun (WGS) entry which is preliminary data.</text>
</comment>
<feature type="transmembrane region" description="Helical" evidence="6">
    <location>
        <begin position="15"/>
        <end position="37"/>
    </location>
</feature>
<gene>
    <name evidence="7" type="ORF">TMES_02790</name>
</gene>
<feature type="transmembrane region" description="Helical" evidence="6">
    <location>
        <begin position="146"/>
        <end position="165"/>
    </location>
</feature>
<evidence type="ECO:0000256" key="2">
    <source>
        <dbReference type="ARBA" id="ARBA00022475"/>
    </source>
</evidence>
<name>A0A1Y2L499_9PROT</name>
<feature type="transmembrane region" description="Helical" evidence="6">
    <location>
        <begin position="244"/>
        <end position="262"/>
    </location>
</feature>
<feature type="transmembrane region" description="Helical" evidence="6">
    <location>
        <begin position="92"/>
        <end position="108"/>
    </location>
</feature>
<accession>A0A1Y2L499</accession>
<evidence type="ECO:0000256" key="1">
    <source>
        <dbReference type="ARBA" id="ARBA00004651"/>
    </source>
</evidence>
<dbReference type="Pfam" id="PF02653">
    <property type="entry name" value="BPD_transp_2"/>
    <property type="match status" value="1"/>
</dbReference>
<keyword evidence="2" id="KW-1003">Cell membrane</keyword>
<dbReference type="STRING" id="1293891.TMES_02790"/>
<keyword evidence="5 6" id="KW-0472">Membrane</keyword>
<feature type="transmembrane region" description="Helical" evidence="6">
    <location>
        <begin position="57"/>
        <end position="80"/>
    </location>
</feature>
<evidence type="ECO:0000313" key="8">
    <source>
        <dbReference type="Proteomes" id="UP000193391"/>
    </source>
</evidence>
<evidence type="ECO:0000256" key="6">
    <source>
        <dbReference type="SAM" id="Phobius"/>
    </source>
</evidence>
<dbReference type="Proteomes" id="UP000193391">
    <property type="component" value="Unassembled WGS sequence"/>
</dbReference>
<dbReference type="AlphaFoldDB" id="A0A1Y2L499"/>
<dbReference type="PANTHER" id="PTHR47089:SF1">
    <property type="entry name" value="GUANOSINE ABC TRANSPORTER PERMEASE PROTEIN NUPP"/>
    <property type="match status" value="1"/>
</dbReference>
<feature type="transmembrane region" description="Helical" evidence="6">
    <location>
        <begin position="324"/>
        <end position="343"/>
    </location>
</feature>
<dbReference type="PANTHER" id="PTHR47089">
    <property type="entry name" value="ABC TRANSPORTER, PERMEASE PROTEIN"/>
    <property type="match status" value="1"/>
</dbReference>
<keyword evidence="4 6" id="KW-1133">Transmembrane helix</keyword>
<dbReference type="RefSeq" id="WP_085579178.1">
    <property type="nucleotide sequence ID" value="NZ_JFKA01000001.1"/>
</dbReference>
<protein>
    <submittedName>
        <fullName evidence="7">Sugar ABC transporter permease</fullName>
    </submittedName>
</protein>
<evidence type="ECO:0000256" key="3">
    <source>
        <dbReference type="ARBA" id="ARBA00022692"/>
    </source>
</evidence>
<comment type="subcellular location">
    <subcellularLocation>
        <location evidence="1">Cell membrane</location>
        <topology evidence="1">Multi-pass membrane protein</topology>
    </subcellularLocation>
</comment>
<keyword evidence="8" id="KW-1185">Reference proteome</keyword>
<keyword evidence="3 6" id="KW-0812">Transmembrane</keyword>
<proteinExistence type="predicted"/>
<dbReference type="GO" id="GO:0022857">
    <property type="term" value="F:transmembrane transporter activity"/>
    <property type="evidence" value="ECO:0007669"/>
    <property type="project" value="InterPro"/>
</dbReference>
<dbReference type="EMBL" id="JFKA01000001">
    <property type="protein sequence ID" value="OSQ40666.1"/>
    <property type="molecule type" value="Genomic_DNA"/>
</dbReference>
<evidence type="ECO:0000313" key="7">
    <source>
        <dbReference type="EMBL" id="OSQ40666.1"/>
    </source>
</evidence>
<dbReference type="GO" id="GO:0005886">
    <property type="term" value="C:plasma membrane"/>
    <property type="evidence" value="ECO:0007669"/>
    <property type="project" value="UniProtKB-SubCell"/>
</dbReference>
<organism evidence="7 8">
    <name type="scientific">Thalassospira mesophila</name>
    <dbReference type="NCBI Taxonomy" id="1293891"/>
    <lineage>
        <taxon>Bacteria</taxon>
        <taxon>Pseudomonadati</taxon>
        <taxon>Pseudomonadota</taxon>
        <taxon>Alphaproteobacteria</taxon>
        <taxon>Rhodospirillales</taxon>
        <taxon>Thalassospiraceae</taxon>
        <taxon>Thalassospira</taxon>
    </lineage>
</organism>
<reference evidence="7 8" key="1">
    <citation type="submission" date="2014-03" db="EMBL/GenBank/DDBJ databases">
        <title>The draft genome sequence of Thalassospira mesophila JCM 18969.</title>
        <authorList>
            <person name="Lai Q."/>
            <person name="Shao Z."/>
        </authorList>
    </citation>
    <scope>NUCLEOTIDE SEQUENCE [LARGE SCALE GENOMIC DNA]</scope>
    <source>
        <strain evidence="7 8">JCM 18969</strain>
    </source>
</reference>
<dbReference type="OrthoDB" id="9809785at2"/>
<dbReference type="InterPro" id="IPR001851">
    <property type="entry name" value="ABC_transp_permease"/>
</dbReference>
<dbReference type="CDD" id="cd06580">
    <property type="entry name" value="TM_PBP1_transp_TpRbsC_like"/>
    <property type="match status" value="1"/>
</dbReference>
<evidence type="ECO:0000256" key="5">
    <source>
        <dbReference type="ARBA" id="ARBA00023136"/>
    </source>
</evidence>
<feature type="transmembrane region" description="Helical" evidence="6">
    <location>
        <begin position="197"/>
        <end position="215"/>
    </location>
</feature>
<evidence type="ECO:0000256" key="4">
    <source>
        <dbReference type="ARBA" id="ARBA00022989"/>
    </source>
</evidence>